<dbReference type="PANTHER" id="PTHR11596:SF5">
    <property type="entry name" value="ALKALINE PHOSPHATASE"/>
    <property type="match status" value="1"/>
</dbReference>
<keyword evidence="3" id="KW-0479">Metal-binding</keyword>
<dbReference type="PANTHER" id="PTHR11596">
    <property type="entry name" value="ALKALINE PHOSPHATASE"/>
    <property type="match status" value="1"/>
</dbReference>
<dbReference type="GO" id="GO:0004035">
    <property type="term" value="F:alkaline phosphatase activity"/>
    <property type="evidence" value="ECO:0007669"/>
    <property type="project" value="UniProtKB-EC"/>
</dbReference>
<feature type="binding site" evidence="3">
    <location>
        <position position="49"/>
    </location>
    <ligand>
        <name>Zn(2+)</name>
        <dbReference type="ChEBI" id="CHEBI:29105"/>
        <label>2</label>
    </ligand>
</feature>
<evidence type="ECO:0000256" key="5">
    <source>
        <dbReference type="SAM" id="SignalP"/>
    </source>
</evidence>
<feature type="binding site" evidence="3">
    <location>
        <position position="167"/>
    </location>
    <ligand>
        <name>Mg(2+)</name>
        <dbReference type="ChEBI" id="CHEBI:18420"/>
    </ligand>
</feature>
<dbReference type="Pfam" id="PF00245">
    <property type="entry name" value="Alk_phosphatase"/>
    <property type="match status" value="1"/>
</dbReference>
<dbReference type="KEGG" id="care:LT85_4439"/>
<keyword evidence="3" id="KW-0862">Zinc</keyword>
<dbReference type="STRING" id="279058.LT85_4439"/>
<dbReference type="Gene3D" id="3.40.720.10">
    <property type="entry name" value="Alkaline Phosphatase, subunit A"/>
    <property type="match status" value="1"/>
</dbReference>
<evidence type="ECO:0000313" key="6">
    <source>
        <dbReference type="EMBL" id="AIY43597.1"/>
    </source>
</evidence>
<organism evidence="6 7">
    <name type="scientific">Collimonas arenae</name>
    <dbReference type="NCBI Taxonomy" id="279058"/>
    <lineage>
        <taxon>Bacteria</taxon>
        <taxon>Pseudomonadati</taxon>
        <taxon>Pseudomonadota</taxon>
        <taxon>Betaproteobacteria</taxon>
        <taxon>Burkholderiales</taxon>
        <taxon>Oxalobacteraceae</taxon>
        <taxon>Collimonas</taxon>
    </lineage>
</organism>
<dbReference type="AlphaFoldDB" id="A0A0A1FL08"/>
<gene>
    <name evidence="6" type="ORF">LT85_4439</name>
</gene>
<evidence type="ECO:0000256" key="1">
    <source>
        <dbReference type="ARBA" id="ARBA00022553"/>
    </source>
</evidence>
<dbReference type="EMBL" id="CP009962">
    <property type="protein sequence ID" value="AIY43597.1"/>
    <property type="molecule type" value="Genomic_DNA"/>
</dbReference>
<feature type="binding site" evidence="3">
    <location>
        <position position="315"/>
    </location>
    <ligand>
        <name>Zn(2+)</name>
        <dbReference type="ChEBI" id="CHEBI:29105"/>
        <label>2</label>
    </ligand>
</feature>
<feature type="binding site" evidence="3">
    <location>
        <position position="357"/>
    </location>
    <ligand>
        <name>Zn(2+)</name>
        <dbReference type="ChEBI" id="CHEBI:29105"/>
        <label>2</label>
    </ligand>
</feature>
<dbReference type="SUPFAM" id="SSF53649">
    <property type="entry name" value="Alkaline phosphatase-like"/>
    <property type="match status" value="1"/>
</dbReference>
<sequence>MKFSMLIAAATASVALAGCNGSSNSIVDTPIERPEVKPAAKNVIFFLGDGMGITTMTAARIYKVGEDGDLTVDTLPETGFVTTYSNDAQVTDSAPSMAAYMTGVKANNEVISMSANTSARDASGKSYVSGADSTCPSGNGTPADTLLEIMKAKGYSTGVVTTTRITHATPAATYSHICHRDGENNIAAQLTPKGVGFNGKLTNGVDVIFGGGRRHFLPKTDADSKRSDSRDLVAEFKAAGYTYAANFADFDKISNSATKVVGLFNKDHMTYDLDRDATKEPSLAQMTGKSIDLLNSKKTGFFLMVEGGRIDHALHATNARRALQETVAFDDAIKVALDKMQQVDPGLKNTLVVVTADHDHSILLNGYAKRTGKTTSSEPGVLGVVKNVLTGQPERDINGNPYTVIGFGNGPNHLAARGALSDMQVADKDYMQESVIPTEAGGETHGGTNVFIGAQGMGAENIRGVLDNTEVFGLVKKAVGL</sequence>
<keyword evidence="7" id="KW-1185">Reference proteome</keyword>
<keyword evidence="1" id="KW-0597">Phosphoprotein</keyword>
<feature type="binding site" evidence="3">
    <location>
        <position position="311"/>
    </location>
    <ligand>
        <name>Zn(2+)</name>
        <dbReference type="ChEBI" id="CHEBI:29105"/>
        <label>2</label>
    </ligand>
</feature>
<keyword evidence="5" id="KW-0732">Signal</keyword>
<feature type="signal peptide" evidence="5">
    <location>
        <begin position="1"/>
        <end position="17"/>
    </location>
</feature>
<feature type="binding site" evidence="3">
    <location>
        <position position="169"/>
    </location>
    <ligand>
        <name>Mg(2+)</name>
        <dbReference type="ChEBI" id="CHEBI:18420"/>
    </ligand>
</feature>
<dbReference type="HOGENOM" id="CLU_008539_4_1_4"/>
<feature type="binding site" evidence="3">
    <location>
        <position position="445"/>
    </location>
    <ligand>
        <name>Zn(2+)</name>
        <dbReference type="ChEBI" id="CHEBI:29105"/>
        <label>2</label>
    </ligand>
</feature>
<evidence type="ECO:0000256" key="2">
    <source>
        <dbReference type="PIRSR" id="PIRSR601952-1"/>
    </source>
</evidence>
<dbReference type="Proteomes" id="UP000030302">
    <property type="component" value="Chromosome"/>
</dbReference>
<keyword evidence="6" id="KW-0378">Hydrolase</keyword>
<keyword evidence="3" id="KW-0460">Magnesium</keyword>
<feature type="active site" description="Phosphoserine intermediate" evidence="2">
    <location>
        <position position="93"/>
    </location>
</feature>
<dbReference type="RefSeq" id="WP_038493203.1">
    <property type="nucleotide sequence ID" value="NZ_CP009962.1"/>
</dbReference>
<comment type="cofactor">
    <cofactor evidence="3">
        <name>Mg(2+)</name>
        <dbReference type="ChEBI" id="CHEBI:18420"/>
    </cofactor>
    <text evidence="3">Binds 1 Mg(2+) ion.</text>
</comment>
<reference evidence="7" key="1">
    <citation type="journal article" date="2014" name="Soil Biol. Biochem.">
        <title>Structure and function of bacterial communities in ageing soils: Insights from the Mendocino ecological staircase.</title>
        <authorList>
            <person name="Uroz S."/>
            <person name="Tech J.J."/>
            <person name="Sawaya N.A."/>
            <person name="Frey-Klett P."/>
            <person name="Leveau J.H.J."/>
        </authorList>
    </citation>
    <scope>NUCLEOTIDE SEQUENCE [LARGE SCALE GENOMIC DNA]</scope>
    <source>
        <strain evidence="7">Cal35</strain>
    </source>
</reference>
<name>A0A0A1FL08_9BURK</name>
<dbReference type="OrthoDB" id="9794455at2"/>
<accession>A0A0A1FL08</accession>
<comment type="similarity">
    <text evidence="4">Belongs to the alkaline phosphatase family.</text>
</comment>
<feature type="binding site" evidence="3">
    <location>
        <position position="49"/>
    </location>
    <ligand>
        <name>Mg(2+)</name>
        <dbReference type="ChEBI" id="CHEBI:18420"/>
    </ligand>
</feature>
<evidence type="ECO:0000256" key="3">
    <source>
        <dbReference type="PIRSR" id="PIRSR601952-2"/>
    </source>
</evidence>
<dbReference type="InterPro" id="IPR017850">
    <property type="entry name" value="Alkaline_phosphatase_core_sf"/>
</dbReference>
<dbReference type="EC" id="3.1.3.1" evidence="6"/>
<dbReference type="InterPro" id="IPR001952">
    <property type="entry name" value="Alkaline_phosphatase"/>
</dbReference>
<feature type="binding site" evidence="3">
    <location>
        <position position="358"/>
    </location>
    <ligand>
        <name>Zn(2+)</name>
        <dbReference type="ChEBI" id="CHEBI:29105"/>
        <label>2</label>
    </ligand>
</feature>
<evidence type="ECO:0000313" key="7">
    <source>
        <dbReference type="Proteomes" id="UP000030302"/>
    </source>
</evidence>
<dbReference type="CDD" id="cd16012">
    <property type="entry name" value="ALP"/>
    <property type="match status" value="1"/>
</dbReference>
<evidence type="ECO:0000256" key="4">
    <source>
        <dbReference type="RuleBase" id="RU003946"/>
    </source>
</evidence>
<dbReference type="PROSITE" id="PS51257">
    <property type="entry name" value="PROKAR_LIPOPROTEIN"/>
    <property type="match status" value="1"/>
</dbReference>
<feature type="binding site" evidence="3">
    <location>
        <position position="306"/>
    </location>
    <ligand>
        <name>Mg(2+)</name>
        <dbReference type="ChEBI" id="CHEBI:18420"/>
    </ligand>
</feature>
<feature type="chain" id="PRO_5001974295" evidence="5">
    <location>
        <begin position="18"/>
        <end position="481"/>
    </location>
</feature>
<dbReference type="SMART" id="SM00098">
    <property type="entry name" value="alkPPc"/>
    <property type="match status" value="1"/>
</dbReference>
<proteinExistence type="inferred from homology"/>
<dbReference type="PRINTS" id="PR00113">
    <property type="entry name" value="ALKPHPHTASE"/>
</dbReference>
<protein>
    <submittedName>
        <fullName evidence="6">Alkaline phosphatase</fullName>
        <ecNumber evidence="6">3.1.3.1</ecNumber>
    </submittedName>
</protein>
<comment type="cofactor">
    <cofactor evidence="3">
        <name>Zn(2+)</name>
        <dbReference type="ChEBI" id="CHEBI:29105"/>
    </cofactor>
    <text evidence="3">Binds 2 Zn(2+) ions.</text>
</comment>
<dbReference type="GO" id="GO:0046872">
    <property type="term" value="F:metal ion binding"/>
    <property type="evidence" value="ECO:0007669"/>
    <property type="project" value="UniProtKB-KW"/>
</dbReference>